<feature type="transmembrane region" description="Helical" evidence="8">
    <location>
        <begin position="88"/>
        <end position="110"/>
    </location>
</feature>
<dbReference type="AlphaFoldDB" id="A0AAD9R7I8"/>
<name>A0AAD9R7I8_ACRCE</name>
<feature type="transmembrane region" description="Helical" evidence="8">
    <location>
        <begin position="253"/>
        <end position="273"/>
    </location>
</feature>
<dbReference type="InterPro" id="IPR059081">
    <property type="entry name" value="PRRT3-4"/>
</dbReference>
<keyword evidence="6 8" id="KW-0472">Membrane</keyword>
<feature type="transmembrane region" description="Helical" evidence="8">
    <location>
        <begin position="293"/>
        <end position="316"/>
    </location>
</feature>
<reference evidence="10" key="2">
    <citation type="journal article" date="2023" name="Science">
        <title>Genomic signatures of disease resistance in endangered staghorn corals.</title>
        <authorList>
            <person name="Vollmer S.V."/>
            <person name="Selwyn J.D."/>
            <person name="Despard B.A."/>
            <person name="Roesel C.L."/>
        </authorList>
    </citation>
    <scope>NUCLEOTIDE SEQUENCE</scope>
    <source>
        <strain evidence="10">K2</strain>
    </source>
</reference>
<feature type="transmembrane region" description="Helical" evidence="8">
    <location>
        <begin position="167"/>
        <end position="192"/>
    </location>
</feature>
<evidence type="ECO:0000256" key="1">
    <source>
        <dbReference type="ARBA" id="ARBA00004141"/>
    </source>
</evidence>
<feature type="region of interest" description="Disordered" evidence="7">
    <location>
        <begin position="345"/>
        <end position="368"/>
    </location>
</feature>
<keyword evidence="2" id="KW-0597">Phosphoprotein</keyword>
<gene>
    <name evidence="10" type="ORF">P5673_000461</name>
</gene>
<dbReference type="PANTHER" id="PTHR35578:SF6">
    <property type="entry name" value="PROLINE-RICH TRANSMEMBRANE PROTEIN 4"/>
    <property type="match status" value="1"/>
</dbReference>
<evidence type="ECO:0000259" key="9">
    <source>
        <dbReference type="Pfam" id="PF25987"/>
    </source>
</evidence>
<evidence type="ECO:0000256" key="6">
    <source>
        <dbReference type="ARBA" id="ARBA00023136"/>
    </source>
</evidence>
<dbReference type="Proteomes" id="UP001249851">
    <property type="component" value="Unassembled WGS sequence"/>
</dbReference>
<evidence type="ECO:0000313" key="10">
    <source>
        <dbReference type="EMBL" id="KAK2574313.1"/>
    </source>
</evidence>
<evidence type="ECO:0000256" key="2">
    <source>
        <dbReference type="ARBA" id="ARBA00022553"/>
    </source>
</evidence>
<keyword evidence="3 8" id="KW-0812">Transmembrane</keyword>
<evidence type="ECO:0000256" key="8">
    <source>
        <dbReference type="SAM" id="Phobius"/>
    </source>
</evidence>
<accession>A0AAD9R7I8</accession>
<evidence type="ECO:0000313" key="11">
    <source>
        <dbReference type="Proteomes" id="UP001249851"/>
    </source>
</evidence>
<evidence type="ECO:0000256" key="5">
    <source>
        <dbReference type="ARBA" id="ARBA00022989"/>
    </source>
</evidence>
<dbReference type="PANTHER" id="PTHR35578">
    <property type="entry name" value="PROLINE-RICH TRANSMEMBRANE PROTEIN 4-RELATED"/>
    <property type="match status" value="1"/>
</dbReference>
<comment type="subcellular location">
    <subcellularLocation>
        <location evidence="1">Membrane</location>
        <topology evidence="1">Multi-pass membrane protein</topology>
    </subcellularLocation>
</comment>
<feature type="transmembrane region" description="Helical" evidence="8">
    <location>
        <begin position="204"/>
        <end position="224"/>
    </location>
</feature>
<feature type="compositionally biased region" description="Low complexity" evidence="7">
    <location>
        <begin position="355"/>
        <end position="366"/>
    </location>
</feature>
<evidence type="ECO:0000256" key="4">
    <source>
        <dbReference type="ARBA" id="ARBA00022729"/>
    </source>
</evidence>
<sequence length="400" mass="44866">MKNSTPFSEPEAVPEAFPETASNFIPSEEPTSEVTFEPLPHWDQAIETWQWAWHLHWAGLGALFCLLAVYALWSLIDLAGRKHRRKPLLAIVISFLLLLFASTRAAFFFINPYESKQCFLPVQCPVILTRTLFGIAYPCITASFFLVHLAFLQLSKLTLYPQKLQSVKFVACVIAIHFSLSLITEVMISLYAGWRAFTIACETFFLVLSLILSLSFIYSGRAILKSVHKSRSSVRKFSDLTKKQAPPPNVAKLVKITYITVVLGLISVVLQLYSIMVVRNMYSKKGTSVPKPWPWLIFESAFRLVELGLGCTMAYVNPRQVSGSRRRSWSSTIRRQWKLSGAGSIYGQNQSSPDNSASLNNSVSLNFPSPNQNKTAEMGFVNEGGSFDLTDQETKQITAL</sequence>
<proteinExistence type="predicted"/>
<comment type="caution">
    <text evidence="10">The sequence shown here is derived from an EMBL/GenBank/DDBJ whole genome shotgun (WGS) entry which is preliminary data.</text>
</comment>
<evidence type="ECO:0000256" key="3">
    <source>
        <dbReference type="ARBA" id="ARBA00022692"/>
    </source>
</evidence>
<keyword evidence="5 8" id="KW-1133">Transmembrane helix</keyword>
<keyword evidence="4" id="KW-0732">Signal</keyword>
<feature type="transmembrane region" description="Helical" evidence="8">
    <location>
        <begin position="57"/>
        <end position="76"/>
    </location>
</feature>
<reference evidence="10" key="1">
    <citation type="journal article" date="2023" name="G3 (Bethesda)">
        <title>Whole genome assembly and annotation of the endangered Caribbean coral Acropora cervicornis.</title>
        <authorList>
            <person name="Selwyn J.D."/>
            <person name="Vollmer S.V."/>
        </authorList>
    </citation>
    <scope>NUCLEOTIDE SEQUENCE</scope>
    <source>
        <strain evidence="10">K2</strain>
    </source>
</reference>
<feature type="domain" description="Proline-rich transmembrane protein 3/4" evidence="9">
    <location>
        <begin position="29"/>
        <end position="327"/>
    </location>
</feature>
<evidence type="ECO:0000256" key="7">
    <source>
        <dbReference type="SAM" id="MobiDB-lite"/>
    </source>
</evidence>
<dbReference type="InterPro" id="IPR052836">
    <property type="entry name" value="PRRT_domain-containing"/>
</dbReference>
<dbReference type="Pfam" id="PF25987">
    <property type="entry name" value="PRRT3"/>
    <property type="match status" value="1"/>
</dbReference>
<feature type="transmembrane region" description="Helical" evidence="8">
    <location>
        <begin position="135"/>
        <end position="155"/>
    </location>
</feature>
<dbReference type="EMBL" id="JARQWQ010000001">
    <property type="protein sequence ID" value="KAK2574313.1"/>
    <property type="molecule type" value="Genomic_DNA"/>
</dbReference>
<organism evidence="10 11">
    <name type="scientific">Acropora cervicornis</name>
    <name type="common">Staghorn coral</name>
    <dbReference type="NCBI Taxonomy" id="6130"/>
    <lineage>
        <taxon>Eukaryota</taxon>
        <taxon>Metazoa</taxon>
        <taxon>Cnidaria</taxon>
        <taxon>Anthozoa</taxon>
        <taxon>Hexacorallia</taxon>
        <taxon>Scleractinia</taxon>
        <taxon>Astrocoeniina</taxon>
        <taxon>Acroporidae</taxon>
        <taxon>Acropora</taxon>
    </lineage>
</organism>
<keyword evidence="11" id="KW-1185">Reference proteome</keyword>
<protein>
    <recommendedName>
        <fullName evidence="9">Proline-rich transmembrane protein 3/4 domain-containing protein</fullName>
    </recommendedName>
</protein>